<proteinExistence type="predicted"/>
<evidence type="ECO:0000313" key="1">
    <source>
        <dbReference type="EMBL" id="SFF29312.1"/>
    </source>
</evidence>
<sequence length="44" mass="4750">MGELSYQCFGQEARPWELVRQIAGCLPSGFLCVPSHGDCPVGNP</sequence>
<reference evidence="1 2" key="1">
    <citation type="submission" date="2016-10" db="EMBL/GenBank/DDBJ databases">
        <authorList>
            <person name="de Groot N.N."/>
        </authorList>
    </citation>
    <scope>NUCLEOTIDE SEQUENCE [LARGE SCALE GENOMIC DNA]</scope>
    <source>
        <strain evidence="1 2">OK461</strain>
    </source>
</reference>
<dbReference type="Proteomes" id="UP000181942">
    <property type="component" value="Unassembled WGS sequence"/>
</dbReference>
<name>A0A1I2HHZ4_9ACTN</name>
<dbReference type="EMBL" id="FONR01000005">
    <property type="protein sequence ID" value="SFF29312.1"/>
    <property type="molecule type" value="Genomic_DNA"/>
</dbReference>
<dbReference type="AlphaFoldDB" id="A0A1I2HHZ4"/>
<gene>
    <name evidence="1" type="ORF">SAMN02787118_105173</name>
</gene>
<accession>A0A1I2HHZ4</accession>
<evidence type="ECO:0000313" key="2">
    <source>
        <dbReference type="Proteomes" id="UP000181942"/>
    </source>
</evidence>
<organism evidence="1 2">
    <name type="scientific">Streptomyces mirabilis</name>
    <dbReference type="NCBI Taxonomy" id="68239"/>
    <lineage>
        <taxon>Bacteria</taxon>
        <taxon>Bacillati</taxon>
        <taxon>Actinomycetota</taxon>
        <taxon>Actinomycetes</taxon>
        <taxon>Kitasatosporales</taxon>
        <taxon>Streptomycetaceae</taxon>
        <taxon>Streptomyces</taxon>
    </lineage>
</organism>
<protein>
    <submittedName>
        <fullName evidence="1">Uncharacterized protein</fullName>
    </submittedName>
</protein>